<feature type="transmembrane region" description="Helical" evidence="1">
    <location>
        <begin position="85"/>
        <end position="109"/>
    </location>
</feature>
<organism evidence="2 4">
    <name type="scientific">Paenibacillus elgii</name>
    <dbReference type="NCBI Taxonomy" id="189691"/>
    <lineage>
        <taxon>Bacteria</taxon>
        <taxon>Bacillati</taxon>
        <taxon>Bacillota</taxon>
        <taxon>Bacilli</taxon>
        <taxon>Bacillales</taxon>
        <taxon>Paenibacillaceae</taxon>
        <taxon>Paenibacillus</taxon>
    </lineage>
</organism>
<dbReference type="EMBL" id="LQRA01000052">
    <property type="protein sequence ID" value="KZE79147.1"/>
    <property type="molecule type" value="Genomic_DNA"/>
</dbReference>
<evidence type="ECO:0000313" key="4">
    <source>
        <dbReference type="Proteomes" id="UP000076563"/>
    </source>
</evidence>
<dbReference type="Proteomes" id="UP000076563">
    <property type="component" value="Unassembled WGS sequence"/>
</dbReference>
<feature type="transmembrane region" description="Helical" evidence="1">
    <location>
        <begin position="12"/>
        <end position="32"/>
    </location>
</feature>
<dbReference type="OrthoDB" id="1034758at2"/>
<evidence type="ECO:0000313" key="2">
    <source>
        <dbReference type="EMBL" id="KZE79147.1"/>
    </source>
</evidence>
<evidence type="ECO:0000313" key="5">
    <source>
        <dbReference type="Proteomes" id="UP000244184"/>
    </source>
</evidence>
<dbReference type="RefSeq" id="WP_063181696.1">
    <property type="nucleotide sequence ID" value="NZ_JAAIVH010000001.1"/>
</dbReference>
<proteinExistence type="predicted"/>
<sequence>MAAKLKSYSGTMLAWTAVLHTVVGIIIYWQPLADIGRSGLFNSIGPHYDRGSASWFLLFGALLFMLARLIRWLTQVKRMEIPKFIGVYMLVLCLVGVFFMPVSGFWLVIPQALIIMRD</sequence>
<name>A0A163YAZ5_9BACL</name>
<dbReference type="Pfam" id="PF20064">
    <property type="entry name" value="DUF6463"/>
    <property type="match status" value="1"/>
</dbReference>
<accession>A0A163YAZ5</accession>
<evidence type="ECO:0000256" key="1">
    <source>
        <dbReference type="SAM" id="Phobius"/>
    </source>
</evidence>
<reference evidence="3 5" key="3">
    <citation type="submission" date="2018-03" db="EMBL/GenBank/DDBJ databases">
        <title>Genome sequence of Paenibacillus elgii strain AC13 an antimicrobial compound producing bacteria.</title>
        <authorList>
            <person name="Kurokawa A.S."/>
            <person name="Araujo J.F."/>
            <person name="Costa R.A."/>
            <person name="Ortega D.B."/>
            <person name="Pires A.S."/>
            <person name="Pappas G.J.Jr."/>
            <person name="Franco O.L."/>
            <person name="Barreto C."/>
            <person name="Magalhaes B.S."/>
            <person name="Kruger R.H."/>
        </authorList>
    </citation>
    <scope>NUCLEOTIDE SEQUENCE [LARGE SCALE GENOMIC DNA]</scope>
    <source>
        <strain evidence="3 5">AC13</strain>
    </source>
</reference>
<feature type="transmembrane region" description="Helical" evidence="1">
    <location>
        <begin position="52"/>
        <end position="73"/>
    </location>
</feature>
<protein>
    <submittedName>
        <fullName evidence="2">Uncharacterized protein</fullName>
    </submittedName>
</protein>
<gene>
    <name evidence="2" type="ORF">AV654_16845</name>
    <name evidence="3" type="ORF">C8Z91_31810</name>
</gene>
<keyword evidence="1" id="KW-1133">Transmembrane helix</keyword>
<reference evidence="4" key="1">
    <citation type="submission" date="2016-01" db="EMBL/GenBank/DDBJ databases">
        <title>Draft genome of Chromobacterium sp. F49.</title>
        <authorList>
            <person name="Hong K.W."/>
        </authorList>
    </citation>
    <scope>NUCLEOTIDE SEQUENCE [LARGE SCALE GENOMIC DNA]</scope>
    <source>
        <strain evidence="4">M63</strain>
    </source>
</reference>
<dbReference type="eggNOG" id="ENOG5033JFR">
    <property type="taxonomic scope" value="Bacteria"/>
</dbReference>
<dbReference type="STRING" id="1007103.GCA_000213315_06831"/>
<dbReference type="Proteomes" id="UP000244184">
    <property type="component" value="Unassembled WGS sequence"/>
</dbReference>
<dbReference type="EMBL" id="PYHP01000095">
    <property type="protein sequence ID" value="PUA35195.1"/>
    <property type="molecule type" value="Genomic_DNA"/>
</dbReference>
<comment type="caution">
    <text evidence="2">The sequence shown here is derived from an EMBL/GenBank/DDBJ whole genome shotgun (WGS) entry which is preliminary data.</text>
</comment>
<dbReference type="InterPro" id="IPR045590">
    <property type="entry name" value="DUF6463"/>
</dbReference>
<keyword evidence="4" id="KW-1185">Reference proteome</keyword>
<evidence type="ECO:0000313" key="3">
    <source>
        <dbReference type="EMBL" id="PUA35195.1"/>
    </source>
</evidence>
<keyword evidence="1" id="KW-0812">Transmembrane</keyword>
<dbReference type="AlphaFoldDB" id="A0A163YAZ5"/>
<keyword evidence="1" id="KW-0472">Membrane</keyword>
<reference evidence="2" key="2">
    <citation type="submission" date="2016-01" db="EMBL/GenBank/DDBJ databases">
        <authorList>
            <person name="McClelland M."/>
            <person name="Jain A."/>
            <person name="Saraogi P."/>
            <person name="Mendelson R."/>
            <person name="Westerman R."/>
            <person name="SanMiguel P."/>
            <person name="Csonka L."/>
        </authorList>
    </citation>
    <scope>NUCLEOTIDE SEQUENCE</scope>
    <source>
        <strain evidence="2">M63</strain>
    </source>
</reference>